<dbReference type="Gene3D" id="3.90.400.10">
    <property type="entry name" value="Oligo-1,6-glucosidase, Domain 2"/>
    <property type="match status" value="1"/>
</dbReference>
<dbReference type="Gene3D" id="3.20.20.80">
    <property type="entry name" value="Glycosidases"/>
    <property type="match status" value="1"/>
</dbReference>
<evidence type="ECO:0000256" key="4">
    <source>
        <dbReference type="SAM" id="MobiDB-lite"/>
    </source>
</evidence>
<keyword evidence="7" id="KW-1185">Reference proteome</keyword>
<evidence type="ECO:0000313" key="6">
    <source>
        <dbReference type="EMBL" id="AWI09345.1"/>
    </source>
</evidence>
<proteinExistence type="predicted"/>
<organism evidence="6 7">
    <name type="scientific">Ereboglobus luteus</name>
    <dbReference type="NCBI Taxonomy" id="1796921"/>
    <lineage>
        <taxon>Bacteria</taxon>
        <taxon>Pseudomonadati</taxon>
        <taxon>Verrucomicrobiota</taxon>
        <taxon>Opitutia</taxon>
        <taxon>Opitutales</taxon>
        <taxon>Opitutaceae</taxon>
        <taxon>Ereboglobus</taxon>
    </lineage>
</organism>
<dbReference type="SUPFAM" id="SSF51445">
    <property type="entry name" value="(Trans)glycosidases"/>
    <property type="match status" value="1"/>
</dbReference>
<dbReference type="InterPro" id="IPR006047">
    <property type="entry name" value="GH13_cat_dom"/>
</dbReference>
<dbReference type="GO" id="GO:0005975">
    <property type="term" value="P:carbohydrate metabolic process"/>
    <property type="evidence" value="ECO:0007669"/>
    <property type="project" value="InterPro"/>
</dbReference>
<feature type="binding site" evidence="3">
    <location>
        <begin position="357"/>
        <end position="358"/>
    </location>
    <ligand>
        <name>substrate</name>
    </ligand>
</feature>
<dbReference type="KEGG" id="elut:CKA38_08910"/>
<name>A0A2U8E3I4_9BACT</name>
<feature type="binding site" evidence="3">
    <location>
        <begin position="247"/>
        <end position="249"/>
    </location>
    <ligand>
        <name>substrate</name>
    </ligand>
</feature>
<feature type="domain" description="Glycosyl hydrolase family 13 catalytic" evidence="5">
    <location>
        <begin position="69"/>
        <end position="488"/>
    </location>
</feature>
<feature type="binding site" evidence="3">
    <location>
        <position position="116"/>
    </location>
    <ligand>
        <name>substrate</name>
    </ligand>
</feature>
<evidence type="ECO:0000256" key="3">
    <source>
        <dbReference type="PIRSR" id="PIRSR003059-2"/>
    </source>
</evidence>
<dbReference type="PIRSF" id="PIRSF003059">
    <property type="entry name" value="Sucrose_phosphorylase"/>
    <property type="match status" value="1"/>
</dbReference>
<keyword evidence="2" id="KW-0808">Transferase</keyword>
<dbReference type="Proteomes" id="UP000244896">
    <property type="component" value="Chromosome"/>
</dbReference>
<dbReference type="PANTHER" id="PTHR38784:SF1">
    <property type="entry name" value="SUCROSE PHOSPHORYLASE"/>
    <property type="match status" value="1"/>
</dbReference>
<sequence>METNDLNTTGSVLVSPGDANETKEDSIRERIALLYPSEQAGAIARQLIALAREYKQRIISRASGWSQRDALLITYADTIQSANRPPLQALDRFLSANIGDAISFVHLLPFFPFSSDDGFSIIDYRQVRPELGAWTDVVKLASHYRIVADAVVNHASQHSRYVRGHCAGDPDYMDFVVRLDPKTDTSGVLRTRNLPLLHPFATKRGQEYFWTTFSADQVDLNFKNPKVLVEMTDVLLFYVLNGASVLRLDAIPYLWKQIGTSCAHLPQTHEIIKLWRDIIDIAAPHVLLLTETNVPHDENISYFGNAGDEAQIIYNFSLPPLLLWSLHSGNASVLTDWARTLEYIGPNATYLNITATHDGIGMRPTEGILTEAQRAELCDLARKNGGDITGKFNSDGSISVYELNITYFDAINNPSGDTPLSTQIDRFVLSQAVPMALMGIPAFYLPSLLGSRNATDLVKATGRPRSINRPSFDTAALDSELADAASLRPAVLSRITQLLRIRATLPAFHPDAAQQILDQGAALFLVRRQSRDARQTIVAAHNVTGTPATLTLPGGPWRDAISGGTATGQTTLPAYAVRWFVSQE</sequence>
<evidence type="ECO:0000256" key="2">
    <source>
        <dbReference type="ARBA" id="ARBA00022679"/>
    </source>
</evidence>
<accession>A0A2U8E3I4</accession>
<evidence type="ECO:0000313" key="7">
    <source>
        <dbReference type="Proteomes" id="UP000244896"/>
    </source>
</evidence>
<keyword evidence="1" id="KW-0328">Glycosyltransferase</keyword>
<dbReference type="PANTHER" id="PTHR38784">
    <property type="entry name" value="SUCROSE PHOSPHORYLASE"/>
    <property type="match status" value="1"/>
</dbReference>
<evidence type="ECO:0000256" key="1">
    <source>
        <dbReference type="ARBA" id="ARBA00022676"/>
    </source>
</evidence>
<protein>
    <recommendedName>
        <fullName evidence="5">Glycosyl hydrolase family 13 catalytic domain-containing protein</fullName>
    </recommendedName>
</protein>
<reference evidence="6 7" key="1">
    <citation type="journal article" date="2018" name="Syst. Appl. Microbiol.">
        <title>Ereboglobus luteus gen. nov. sp. nov. from cockroach guts, and new insights into the oxygen relationship of the genera Opitutus and Didymococcus (Verrucomicrobia: Opitutaceae).</title>
        <authorList>
            <person name="Tegtmeier D."/>
            <person name="Belitz A."/>
            <person name="Radek R."/>
            <person name="Heimerl T."/>
            <person name="Brune A."/>
        </authorList>
    </citation>
    <scope>NUCLEOTIDE SEQUENCE [LARGE SCALE GENOMIC DNA]</scope>
    <source>
        <strain evidence="6 7">Ho45</strain>
    </source>
</reference>
<feature type="region of interest" description="Disordered" evidence="4">
    <location>
        <begin position="1"/>
        <end position="23"/>
    </location>
</feature>
<dbReference type="EMBL" id="CP023004">
    <property type="protein sequence ID" value="AWI09345.1"/>
    <property type="molecule type" value="Genomic_DNA"/>
</dbReference>
<dbReference type="SMART" id="SM00642">
    <property type="entry name" value="Aamy"/>
    <property type="match status" value="1"/>
</dbReference>
<dbReference type="RefSeq" id="WP_108825156.1">
    <property type="nucleotide sequence ID" value="NZ_CP023004.1"/>
</dbReference>
<dbReference type="InterPro" id="IPR045857">
    <property type="entry name" value="O16G_dom_2"/>
</dbReference>
<feature type="binding site" evidence="3">
    <location>
        <position position="465"/>
    </location>
    <ligand>
        <name>substrate</name>
    </ligand>
</feature>
<gene>
    <name evidence="6" type="ORF">CKA38_08910</name>
</gene>
<evidence type="ECO:0000259" key="5">
    <source>
        <dbReference type="SMART" id="SM00642"/>
    </source>
</evidence>
<dbReference type="InterPro" id="IPR016377">
    <property type="entry name" value="Sucrose_GGa_phosphorylase-rel"/>
</dbReference>
<dbReference type="InterPro" id="IPR017853">
    <property type="entry name" value="GH"/>
</dbReference>
<dbReference type="AlphaFoldDB" id="A0A2U8E3I4"/>
<feature type="binding site" evidence="3">
    <location>
        <position position="154"/>
    </location>
    <ligand>
        <name>substrate</name>
    </ligand>
</feature>
<feature type="compositionally biased region" description="Polar residues" evidence="4">
    <location>
        <begin position="1"/>
        <end position="12"/>
    </location>
</feature>
<dbReference type="Pfam" id="PF00128">
    <property type="entry name" value="Alpha-amylase"/>
    <property type="match status" value="1"/>
</dbReference>
<dbReference type="GO" id="GO:0016757">
    <property type="term" value="F:glycosyltransferase activity"/>
    <property type="evidence" value="ECO:0007669"/>
    <property type="project" value="UniProtKB-KW"/>
</dbReference>
<dbReference type="OrthoDB" id="9805159at2"/>